<organism evidence="2 3">
    <name type="scientific">Protopolystoma xenopodis</name>
    <dbReference type="NCBI Taxonomy" id="117903"/>
    <lineage>
        <taxon>Eukaryota</taxon>
        <taxon>Metazoa</taxon>
        <taxon>Spiralia</taxon>
        <taxon>Lophotrochozoa</taxon>
        <taxon>Platyhelminthes</taxon>
        <taxon>Monogenea</taxon>
        <taxon>Polyopisthocotylea</taxon>
        <taxon>Polystomatidea</taxon>
        <taxon>Polystomatidae</taxon>
        <taxon>Protopolystoma</taxon>
    </lineage>
</organism>
<evidence type="ECO:0000313" key="2">
    <source>
        <dbReference type="EMBL" id="VEL08181.1"/>
    </source>
</evidence>
<evidence type="ECO:0000256" key="1">
    <source>
        <dbReference type="SAM" id="MobiDB-lite"/>
    </source>
</evidence>
<sequence length="207" mass="23484">MSLSICAQRKWAEAQREADSWCRKYAGLRAAYSVELARLTGQTDKSHSVIDSLASASSRPLNRTHSEAENTFLQSHRPSETQLQISPHHNQSKLRHQTQVEATRRRSVGEALLTNQPVQEENHEDSLSYKTDSLSEQQTDEESPQAILFSSAEAYNEIRNWVLRILTDENGSKQFLIEFRSSYEGQIPLDVQFQVAPVQASQVVLSR</sequence>
<dbReference type="EMBL" id="CAAALY010003330">
    <property type="protein sequence ID" value="VEL08181.1"/>
    <property type="molecule type" value="Genomic_DNA"/>
</dbReference>
<dbReference type="Proteomes" id="UP000784294">
    <property type="component" value="Unassembled WGS sequence"/>
</dbReference>
<feature type="compositionally biased region" description="Polar residues" evidence="1">
    <location>
        <begin position="74"/>
        <end position="89"/>
    </location>
</feature>
<protein>
    <submittedName>
        <fullName evidence="2">Uncharacterized protein</fullName>
    </submittedName>
</protein>
<name>A0A3S4ZNZ2_9PLAT</name>
<proteinExistence type="predicted"/>
<keyword evidence="3" id="KW-1185">Reference proteome</keyword>
<gene>
    <name evidence="2" type="ORF">PXEA_LOCUS1621</name>
</gene>
<feature type="region of interest" description="Disordered" evidence="1">
    <location>
        <begin position="74"/>
        <end position="141"/>
    </location>
</feature>
<comment type="caution">
    <text evidence="2">The sequence shown here is derived from an EMBL/GenBank/DDBJ whole genome shotgun (WGS) entry which is preliminary data.</text>
</comment>
<evidence type="ECO:0000313" key="3">
    <source>
        <dbReference type="Proteomes" id="UP000784294"/>
    </source>
</evidence>
<feature type="compositionally biased region" description="Polar residues" evidence="1">
    <location>
        <begin position="128"/>
        <end position="137"/>
    </location>
</feature>
<accession>A0A3S4ZNZ2</accession>
<dbReference type="AlphaFoldDB" id="A0A3S4ZNZ2"/>
<reference evidence="2" key="1">
    <citation type="submission" date="2018-11" db="EMBL/GenBank/DDBJ databases">
        <authorList>
            <consortium name="Pathogen Informatics"/>
        </authorList>
    </citation>
    <scope>NUCLEOTIDE SEQUENCE</scope>
</reference>